<dbReference type="EMBL" id="CH477662">
    <property type="protein sequence ID" value="EAT37593.1"/>
    <property type="molecule type" value="Genomic_DNA"/>
</dbReference>
<sequence length="95" mass="11204">MFNSFPISHDLLFFDETVALLPLDKFEALFEEKLKTSPEFKAFFEKLRNLDYQKFVDFHNNSKEVQGFLQKLRSYGLDVDGFFNLVAGFFGWGKF</sequence>
<dbReference type="AlphaFoldDB" id="Q16SZ7"/>
<dbReference type="InterPro" id="IPR010629">
    <property type="entry name" value="Ins_allergen"/>
</dbReference>
<dbReference type="PANTHER" id="PTHR21163">
    <property type="entry name" value="PROTEIN G12"/>
    <property type="match status" value="1"/>
</dbReference>
<reference evidence="1" key="3">
    <citation type="submission" date="2012-09" db="EMBL/GenBank/DDBJ databases">
        <authorList>
            <consortium name="VectorBase"/>
        </authorList>
    </citation>
    <scope>NUCLEOTIDE SEQUENCE</scope>
    <source>
        <strain evidence="1">Liverpool</strain>
    </source>
</reference>
<dbReference type="Proteomes" id="UP000682892">
    <property type="component" value="Chromosome 3"/>
</dbReference>
<evidence type="ECO:0000313" key="2">
    <source>
        <dbReference type="Proteomes" id="UP000682892"/>
    </source>
</evidence>
<dbReference type="STRING" id="7159.Q16SZ7"/>
<name>Q16SZ7_AEDAE</name>
<dbReference type="OMA" id="HDLLFFD"/>
<organism evidence="1 2">
    <name type="scientific">Aedes aegypti</name>
    <name type="common">Yellowfever mosquito</name>
    <name type="synonym">Culex aegypti</name>
    <dbReference type="NCBI Taxonomy" id="7159"/>
    <lineage>
        <taxon>Eukaryota</taxon>
        <taxon>Metazoa</taxon>
        <taxon>Ecdysozoa</taxon>
        <taxon>Arthropoda</taxon>
        <taxon>Hexapoda</taxon>
        <taxon>Insecta</taxon>
        <taxon>Pterygota</taxon>
        <taxon>Neoptera</taxon>
        <taxon>Endopterygota</taxon>
        <taxon>Diptera</taxon>
        <taxon>Nematocera</taxon>
        <taxon>Culicoidea</taxon>
        <taxon>Culicidae</taxon>
        <taxon>Culicinae</taxon>
        <taxon>Aedini</taxon>
        <taxon>Aedes</taxon>
        <taxon>Stegomyia</taxon>
    </lineage>
</organism>
<proteinExistence type="predicted"/>
<accession>Q16SZ7</accession>
<reference evidence="1" key="2">
    <citation type="journal article" date="2007" name="Science">
        <title>Genome sequence of Aedes aegypti, a major arbovirus vector.</title>
        <authorList>
            <person name="Nene V."/>
            <person name="Wortman J.R."/>
            <person name="Lawson D."/>
            <person name="Haas B."/>
            <person name="Kodira C."/>
            <person name="Tu Z.J."/>
            <person name="Loftus B."/>
            <person name="Xi Z."/>
            <person name="Megy K."/>
            <person name="Grabherr M."/>
            <person name="Ren Q."/>
            <person name="Zdobnov E.M."/>
            <person name="Lobo N.F."/>
            <person name="Campbell K.S."/>
            <person name="Brown S.E."/>
            <person name="Bonaldo M.F."/>
            <person name="Zhu J."/>
            <person name="Sinkins S.P."/>
            <person name="Hogenkamp D.G."/>
            <person name="Amedeo P."/>
            <person name="Arensburger P."/>
            <person name="Atkinson P.W."/>
            <person name="Bidwell S."/>
            <person name="Biedler J."/>
            <person name="Birney E."/>
            <person name="Bruggner R.V."/>
            <person name="Costas J."/>
            <person name="Coy M.R."/>
            <person name="Crabtree J."/>
            <person name="Crawford M."/>
            <person name="Debruyn B."/>
            <person name="Decaprio D."/>
            <person name="Eiglmeier K."/>
            <person name="Eisenstadt E."/>
            <person name="El-Dorry H."/>
            <person name="Gelbart W.M."/>
            <person name="Gomes S.L."/>
            <person name="Hammond M."/>
            <person name="Hannick L.I."/>
            <person name="Hogan J.R."/>
            <person name="Holmes M.H."/>
            <person name="Jaffe D."/>
            <person name="Johnston J.S."/>
            <person name="Kennedy R.C."/>
            <person name="Koo H."/>
            <person name="Kravitz S."/>
            <person name="Kriventseva E.V."/>
            <person name="Kulp D."/>
            <person name="Labutti K."/>
            <person name="Lee E."/>
            <person name="Li S."/>
            <person name="Lovin D.D."/>
            <person name="Mao C."/>
            <person name="Mauceli E."/>
            <person name="Menck C.F."/>
            <person name="Miller J.R."/>
            <person name="Montgomery P."/>
            <person name="Mori A."/>
            <person name="Nascimento A.L."/>
            <person name="Naveira H.F."/>
            <person name="Nusbaum C."/>
            <person name="O'leary S."/>
            <person name="Orvis J."/>
            <person name="Pertea M."/>
            <person name="Quesneville H."/>
            <person name="Reidenbach K.R."/>
            <person name="Rogers Y.H."/>
            <person name="Roth C.W."/>
            <person name="Schneider J.R."/>
            <person name="Schatz M."/>
            <person name="Shumway M."/>
            <person name="Stanke M."/>
            <person name="Stinson E.O."/>
            <person name="Tubio J.M."/>
            <person name="Vanzee J.P."/>
            <person name="Verjovski-Almeida S."/>
            <person name="Werner D."/>
            <person name="White O."/>
            <person name="Wyder S."/>
            <person name="Zeng Q."/>
            <person name="Zhao Q."/>
            <person name="Zhao Y."/>
            <person name="Hill C.A."/>
            <person name="Raikhel A.S."/>
            <person name="Soares M.B."/>
            <person name="Knudson D.L."/>
            <person name="Lee N.H."/>
            <person name="Galagan J."/>
            <person name="Salzberg S.L."/>
            <person name="Paulsen I.T."/>
            <person name="Dimopoulos G."/>
            <person name="Collins F.H."/>
            <person name="Birren B."/>
            <person name="Fraser-Liggett C.M."/>
            <person name="Severson D.W."/>
        </authorList>
    </citation>
    <scope>NUCLEOTIDE SEQUENCE [LARGE SCALE GENOMIC DNA]</scope>
    <source>
        <strain evidence="1">Liverpool</strain>
    </source>
</reference>
<dbReference type="PaxDb" id="7159-AAEL010436-PA"/>
<evidence type="ECO:0000313" key="1">
    <source>
        <dbReference type="EMBL" id="EAT37593.1"/>
    </source>
</evidence>
<gene>
    <name evidence="1" type="ORF">AaeL_AAEL010436</name>
</gene>
<reference evidence="1" key="1">
    <citation type="submission" date="2005-10" db="EMBL/GenBank/DDBJ databases">
        <authorList>
            <person name="Loftus B.J."/>
            <person name="Nene V.M."/>
            <person name="Hannick L.I."/>
            <person name="Bidwell S."/>
            <person name="Haas B."/>
            <person name="Amedeo P."/>
            <person name="Orvis J."/>
            <person name="Wortman J.R."/>
            <person name="White O.R."/>
            <person name="Salzberg S."/>
            <person name="Shumway M."/>
            <person name="Koo H."/>
            <person name="Zhao Y."/>
            <person name="Holmes M."/>
            <person name="Miller J."/>
            <person name="Schatz M."/>
            <person name="Pop M."/>
            <person name="Pai G."/>
            <person name="Utterback T."/>
            <person name="Rogers Y.-H."/>
            <person name="Kravitz S."/>
            <person name="Fraser C.M."/>
        </authorList>
    </citation>
    <scope>NUCLEOTIDE SEQUENCE</scope>
    <source>
        <strain evidence="1">Liverpool</strain>
    </source>
</reference>
<dbReference type="PhylomeDB" id="Q16SZ7"/>
<dbReference type="Pfam" id="PF06757">
    <property type="entry name" value="Ins_allergen_rp"/>
    <property type="match status" value="1"/>
</dbReference>
<dbReference type="VEuPathDB" id="VectorBase:AAEL029074"/>
<dbReference type="PANTHER" id="PTHR21163:SF1">
    <property type="entry name" value="PROTEIN G12"/>
    <property type="match status" value="1"/>
</dbReference>
<dbReference type="HOGENOM" id="CLU_2374432_0_0_1"/>
<protein>
    <submittedName>
        <fullName evidence="1">AAEL010436-PA</fullName>
    </submittedName>
</protein>